<gene>
    <name evidence="2" type="primary">4</name>
    <name evidence="2" type="ORF">HHTV1_4</name>
</gene>
<sequence length="109" mass="11804">MMVDYWLPTWWGWIDNWDRCSTCLAYNGSPCAGCEIPPGMLGLVQLVGGGTAAVAGNLRGNATIASQQQAQAAARVPGVSSQQVNAQVNRQQAQRLRERKSDLNLMGDR</sequence>
<dbReference type="RefSeq" id="YP_008058694.1">
    <property type="nucleotide sequence ID" value="NC_021322.1"/>
</dbReference>
<name>R4T8N6_9CAUD</name>
<feature type="compositionally biased region" description="Basic and acidic residues" evidence="1">
    <location>
        <begin position="95"/>
        <end position="109"/>
    </location>
</feature>
<keyword evidence="3" id="KW-1185">Reference proteome</keyword>
<reference evidence="2 3" key="1">
    <citation type="submission" date="2012-12" db="EMBL/GenBank/DDBJ databases">
        <authorList>
            <person name="Sencilo A."/>
            <person name="Jacobs-Sera D."/>
            <person name="Russell D.A."/>
            <person name="Ko C."/>
            <person name="Atanasova N."/>
            <person name="Osterlund E."/>
            <person name="Oksanen H.M."/>
            <person name="Bamford D.H."/>
            <person name="Hatfull G.F."/>
            <person name="Roine E."/>
            <person name="Hendrix R.W."/>
        </authorList>
    </citation>
    <scope>NUCLEOTIDE SEQUENCE [LARGE SCALE GENOMIC DNA]</scope>
</reference>
<feature type="region of interest" description="Disordered" evidence="1">
    <location>
        <begin position="81"/>
        <end position="109"/>
    </location>
</feature>
<evidence type="ECO:0000313" key="2">
    <source>
        <dbReference type="EMBL" id="AGM11260.1"/>
    </source>
</evidence>
<dbReference type="EMBL" id="KC292025">
    <property type="protein sequence ID" value="AGM11260.1"/>
    <property type="molecule type" value="Genomic_DNA"/>
</dbReference>
<evidence type="ECO:0000256" key="1">
    <source>
        <dbReference type="SAM" id="MobiDB-lite"/>
    </source>
</evidence>
<feature type="compositionally biased region" description="Low complexity" evidence="1">
    <location>
        <begin position="81"/>
        <end position="94"/>
    </location>
</feature>
<dbReference type="GeneID" id="16194193"/>
<protein>
    <submittedName>
        <fullName evidence="2">Uncharacterized protein</fullName>
    </submittedName>
</protein>
<organism evidence="2 3">
    <name type="scientific">Haloarcula hispanica tailed virus 1</name>
    <dbReference type="NCBI Taxonomy" id="1273750"/>
    <lineage>
        <taxon>Viruses</taxon>
        <taxon>Duplodnaviria</taxon>
        <taxon>Heunggongvirae</taxon>
        <taxon>Uroviricota</taxon>
        <taxon>Caudoviricetes</taxon>
        <taxon>Madisaviridae</taxon>
        <taxon>Clampvirus</taxon>
        <taxon>Clampvirus italiense</taxon>
        <taxon>Clampvirus HHTV1</taxon>
    </lineage>
</organism>
<accession>R4T8N6</accession>
<dbReference type="KEGG" id="vg:16194193"/>
<evidence type="ECO:0000313" key="3">
    <source>
        <dbReference type="Proteomes" id="UP000203449"/>
    </source>
</evidence>
<proteinExistence type="predicted"/>
<dbReference type="Proteomes" id="UP000203449">
    <property type="component" value="Segment"/>
</dbReference>